<accession>L7EYW5</accession>
<name>L7EYW5_STRT8</name>
<dbReference type="Proteomes" id="UP000010931">
    <property type="component" value="Unassembled WGS sequence"/>
</dbReference>
<feature type="compositionally biased region" description="Basic and acidic residues" evidence="1">
    <location>
        <begin position="77"/>
        <end position="88"/>
    </location>
</feature>
<reference evidence="2 3" key="1">
    <citation type="journal article" date="2011" name="Plasmid">
        <title>Streptomyces turgidiscabies Car8 contains a modular pathogenicity island that shares virulence genes with other actinobacterial plant pathogens.</title>
        <authorList>
            <person name="Huguet-Tapia J.C."/>
            <person name="Badger J.H."/>
            <person name="Loria R."/>
            <person name="Pettis G.S."/>
        </authorList>
    </citation>
    <scope>NUCLEOTIDE SEQUENCE [LARGE SCALE GENOMIC DNA]</scope>
    <source>
        <strain evidence="2 3">Car8</strain>
    </source>
</reference>
<dbReference type="AlphaFoldDB" id="L7EYW5"/>
<dbReference type="EMBL" id="AEJB01000441">
    <property type="protein sequence ID" value="ELP64593.1"/>
    <property type="molecule type" value="Genomic_DNA"/>
</dbReference>
<evidence type="ECO:0000313" key="2">
    <source>
        <dbReference type="EMBL" id="ELP64593.1"/>
    </source>
</evidence>
<evidence type="ECO:0000256" key="1">
    <source>
        <dbReference type="SAM" id="MobiDB-lite"/>
    </source>
</evidence>
<gene>
    <name evidence="2" type="ORF">STRTUCAR8_09198</name>
</gene>
<comment type="caution">
    <text evidence="2">The sequence shown here is derived from an EMBL/GenBank/DDBJ whole genome shotgun (WGS) entry which is preliminary data.</text>
</comment>
<dbReference type="GeneID" id="97398763"/>
<feature type="region of interest" description="Disordered" evidence="1">
    <location>
        <begin position="67"/>
        <end position="149"/>
    </location>
</feature>
<organism evidence="2 3">
    <name type="scientific">Streptomyces turgidiscabies (strain Car8)</name>
    <dbReference type="NCBI Taxonomy" id="698760"/>
    <lineage>
        <taxon>Bacteria</taxon>
        <taxon>Bacillati</taxon>
        <taxon>Actinomycetota</taxon>
        <taxon>Actinomycetes</taxon>
        <taxon>Kitasatosporales</taxon>
        <taxon>Streptomycetaceae</taxon>
        <taxon>Streptomyces</taxon>
    </lineage>
</organism>
<protein>
    <submittedName>
        <fullName evidence="2">Uncharacterized protein</fullName>
    </submittedName>
</protein>
<evidence type="ECO:0000313" key="3">
    <source>
        <dbReference type="Proteomes" id="UP000010931"/>
    </source>
</evidence>
<proteinExistence type="predicted"/>
<dbReference type="RefSeq" id="WP_006380354.1">
    <property type="nucleotide sequence ID" value="NZ_AEJB01000441.1"/>
</dbReference>
<sequence length="149" mass="16069">MTADGGDGEQQFLPVISGRASAKLNRIAAKMTRPPKQKARPFAKLREEWKPTSARRCWTGAVTLLGSGIGGTVRRAGRPDHPGAERHRGLGRPGQESPPTPRRRPSGACTPTPTGTRLSPLPSPRRAQQAAERAGLDRRAAGHARRYGR</sequence>
<dbReference type="PATRIC" id="fig|698760.3.peg.6533"/>
<keyword evidence="3" id="KW-1185">Reference proteome</keyword>